<dbReference type="EMBL" id="BSXW01000368">
    <property type="protein sequence ID" value="GMF20214.1"/>
    <property type="molecule type" value="Genomic_DNA"/>
</dbReference>
<comment type="domain">
    <text evidence="5">The RxLR-dEER motif acts to carry the protein into the host cell cytoplasm through binding to cell surface phosphatidylinositol-3-phosphate.</text>
</comment>
<comment type="caution">
    <text evidence="6">The sequence shown here is derived from an EMBL/GenBank/DDBJ whole genome shotgun (WGS) entry which is preliminary data.</text>
</comment>
<evidence type="ECO:0000256" key="1">
    <source>
        <dbReference type="ARBA" id="ARBA00004613"/>
    </source>
</evidence>
<reference evidence="6" key="1">
    <citation type="submission" date="2023-04" db="EMBL/GenBank/DDBJ databases">
        <title>Phytophthora lilii NBRC 32176.</title>
        <authorList>
            <person name="Ichikawa N."/>
            <person name="Sato H."/>
            <person name="Tonouchi N."/>
        </authorList>
    </citation>
    <scope>NUCLEOTIDE SEQUENCE</scope>
    <source>
        <strain evidence="6">NBRC 32176</strain>
    </source>
</reference>
<dbReference type="PROSITE" id="PS51257">
    <property type="entry name" value="PROKAR_LIPOPROTEIN"/>
    <property type="match status" value="1"/>
</dbReference>
<name>A0A9W6TUH4_9STRA</name>
<dbReference type="AlphaFoldDB" id="A0A9W6TUH4"/>
<evidence type="ECO:0000256" key="5">
    <source>
        <dbReference type="RuleBase" id="RU367124"/>
    </source>
</evidence>
<dbReference type="InterPro" id="IPR031825">
    <property type="entry name" value="RXLR"/>
</dbReference>
<evidence type="ECO:0000313" key="6">
    <source>
        <dbReference type="EMBL" id="GMF20214.1"/>
    </source>
</evidence>
<dbReference type="Pfam" id="PF16810">
    <property type="entry name" value="RXLR"/>
    <property type="match status" value="1"/>
</dbReference>
<evidence type="ECO:0000256" key="4">
    <source>
        <dbReference type="ARBA" id="ARBA00022729"/>
    </source>
</evidence>
<protein>
    <recommendedName>
        <fullName evidence="5">RxLR effector protein</fullName>
    </recommendedName>
</protein>
<comment type="subcellular location">
    <subcellularLocation>
        <location evidence="1 5">Secreted</location>
    </subcellularLocation>
</comment>
<dbReference type="Proteomes" id="UP001165083">
    <property type="component" value="Unassembled WGS sequence"/>
</dbReference>
<accession>A0A9W6TUH4</accession>
<proteinExistence type="inferred from homology"/>
<sequence length="111" mass="12323">MRLSSIVLLSAATLVASCAASAPTQSEINSYAQRITSESLGIKSISAKRSLRTVDDDEERGGKVLPEEVLNKIQGVFNGETLPGKLVKKLLPDDVFRREKFEERRRNECRC</sequence>
<keyword evidence="4 5" id="KW-0732">Signal</keyword>
<feature type="signal peptide" evidence="5">
    <location>
        <begin position="1"/>
        <end position="20"/>
    </location>
</feature>
<keyword evidence="7" id="KW-1185">Reference proteome</keyword>
<comment type="function">
    <text evidence="5">Effector that suppresses plant defense responses during pathogen infection.</text>
</comment>
<evidence type="ECO:0000313" key="7">
    <source>
        <dbReference type="Proteomes" id="UP001165083"/>
    </source>
</evidence>
<evidence type="ECO:0000256" key="3">
    <source>
        <dbReference type="ARBA" id="ARBA00022525"/>
    </source>
</evidence>
<keyword evidence="3 5" id="KW-0964">Secreted</keyword>
<evidence type="ECO:0000256" key="2">
    <source>
        <dbReference type="ARBA" id="ARBA00010400"/>
    </source>
</evidence>
<organism evidence="6 7">
    <name type="scientific">Phytophthora lilii</name>
    <dbReference type="NCBI Taxonomy" id="2077276"/>
    <lineage>
        <taxon>Eukaryota</taxon>
        <taxon>Sar</taxon>
        <taxon>Stramenopiles</taxon>
        <taxon>Oomycota</taxon>
        <taxon>Peronosporomycetes</taxon>
        <taxon>Peronosporales</taxon>
        <taxon>Peronosporaceae</taxon>
        <taxon>Phytophthora</taxon>
    </lineage>
</organism>
<feature type="chain" id="PRO_5044970306" description="RxLR effector protein" evidence="5">
    <location>
        <begin position="21"/>
        <end position="111"/>
    </location>
</feature>
<gene>
    <name evidence="6" type="ORF">Plil01_000783000</name>
</gene>
<dbReference type="OrthoDB" id="109022at2759"/>
<comment type="similarity">
    <text evidence="2 5">Belongs to the RxLR effector family.</text>
</comment>